<feature type="transmembrane region" description="Helical" evidence="1">
    <location>
        <begin position="74"/>
        <end position="95"/>
    </location>
</feature>
<accession>A0A563UG47</accession>
<dbReference type="RefSeq" id="WP_146380784.1">
    <property type="nucleotide sequence ID" value="NZ_VOEJ01000002.1"/>
</dbReference>
<keyword evidence="1" id="KW-0812">Transmembrane</keyword>
<proteinExistence type="predicted"/>
<gene>
    <name evidence="2" type="ORF">FPZ43_05125</name>
</gene>
<protein>
    <submittedName>
        <fullName evidence="2">Uncharacterized protein</fullName>
    </submittedName>
</protein>
<evidence type="ECO:0000313" key="2">
    <source>
        <dbReference type="EMBL" id="TWR30324.1"/>
    </source>
</evidence>
<name>A0A563UG47_9SPHI</name>
<keyword evidence="1" id="KW-1133">Transmembrane helix</keyword>
<sequence length="120" mass="13666">MPHRFYSNRSKLKRIPVYYLLVIIGSLFPLFLASLAGYIAKTNCCTLSEAGAHPCFIDGTDIGELLSIMFGLGWMMLATIPTGICLFLVLTYYTIHDILYYKRNPDSDYDAWIKKIKTDL</sequence>
<dbReference type="Proteomes" id="UP000320042">
    <property type="component" value="Unassembled WGS sequence"/>
</dbReference>
<reference evidence="2 3" key="1">
    <citation type="submission" date="2019-07" db="EMBL/GenBank/DDBJ databases">
        <authorList>
            <person name="Kim J."/>
        </authorList>
    </citation>
    <scope>NUCLEOTIDE SEQUENCE [LARGE SCALE GENOMIC DNA]</scope>
    <source>
        <strain evidence="3">dk17</strain>
    </source>
</reference>
<dbReference type="EMBL" id="VOEJ01000002">
    <property type="protein sequence ID" value="TWR30324.1"/>
    <property type="molecule type" value="Genomic_DNA"/>
</dbReference>
<keyword evidence="1" id="KW-0472">Membrane</keyword>
<evidence type="ECO:0000313" key="3">
    <source>
        <dbReference type="Proteomes" id="UP000320042"/>
    </source>
</evidence>
<feature type="transmembrane region" description="Helical" evidence="1">
    <location>
        <begin position="17"/>
        <end position="40"/>
    </location>
</feature>
<evidence type="ECO:0000256" key="1">
    <source>
        <dbReference type="SAM" id="Phobius"/>
    </source>
</evidence>
<comment type="caution">
    <text evidence="2">The sequence shown here is derived from an EMBL/GenBank/DDBJ whole genome shotgun (WGS) entry which is preliminary data.</text>
</comment>
<dbReference type="OrthoDB" id="5948392at2"/>
<keyword evidence="3" id="KW-1185">Reference proteome</keyword>
<dbReference type="AlphaFoldDB" id="A0A563UG47"/>
<organism evidence="2 3">
    <name type="scientific">Mucilaginibacter pallidiroseus</name>
    <dbReference type="NCBI Taxonomy" id="2599295"/>
    <lineage>
        <taxon>Bacteria</taxon>
        <taxon>Pseudomonadati</taxon>
        <taxon>Bacteroidota</taxon>
        <taxon>Sphingobacteriia</taxon>
        <taxon>Sphingobacteriales</taxon>
        <taxon>Sphingobacteriaceae</taxon>
        <taxon>Mucilaginibacter</taxon>
    </lineage>
</organism>